<evidence type="ECO:0000256" key="1">
    <source>
        <dbReference type="SAM" id="Phobius"/>
    </source>
</evidence>
<dbReference type="AlphaFoldDB" id="A0A9X3DGJ2"/>
<keyword evidence="1" id="KW-1133">Transmembrane helix</keyword>
<reference evidence="2" key="1">
    <citation type="submission" date="2022-11" db="EMBL/GenBank/DDBJ databases">
        <authorList>
            <person name="Graham C."/>
            <person name="Newman J.D."/>
        </authorList>
    </citation>
    <scope>NUCLEOTIDE SEQUENCE</scope>
    <source>
        <strain evidence="2">DSM 19486</strain>
    </source>
</reference>
<organism evidence="2 3">
    <name type="scientific">Pedobacter agri</name>
    <dbReference type="NCBI Taxonomy" id="454586"/>
    <lineage>
        <taxon>Bacteria</taxon>
        <taxon>Pseudomonadati</taxon>
        <taxon>Bacteroidota</taxon>
        <taxon>Sphingobacteriia</taxon>
        <taxon>Sphingobacteriales</taxon>
        <taxon>Sphingobacteriaceae</taxon>
        <taxon>Pedobacter</taxon>
    </lineage>
</organism>
<dbReference type="RefSeq" id="WP_246834073.1">
    <property type="nucleotide sequence ID" value="NZ_JAPJUH010000006.1"/>
</dbReference>
<accession>A0A9X3DGJ2</accession>
<keyword evidence="1" id="KW-0472">Membrane</keyword>
<protein>
    <submittedName>
        <fullName evidence="2">Uncharacterized protein</fullName>
    </submittedName>
</protein>
<evidence type="ECO:0000313" key="3">
    <source>
        <dbReference type="Proteomes" id="UP001142592"/>
    </source>
</evidence>
<proteinExistence type="predicted"/>
<dbReference type="EMBL" id="JAPJUH010000006">
    <property type="protein sequence ID" value="MCX3267084.1"/>
    <property type="molecule type" value="Genomic_DNA"/>
</dbReference>
<name>A0A9X3DGJ2_9SPHI</name>
<feature type="transmembrane region" description="Helical" evidence="1">
    <location>
        <begin position="81"/>
        <end position="104"/>
    </location>
</feature>
<keyword evidence="1" id="KW-0812">Transmembrane</keyword>
<keyword evidence="3" id="KW-1185">Reference proteome</keyword>
<gene>
    <name evidence="2" type="ORF">OQZ29_20155</name>
</gene>
<dbReference type="Proteomes" id="UP001142592">
    <property type="component" value="Unassembled WGS sequence"/>
</dbReference>
<comment type="caution">
    <text evidence="2">The sequence shown here is derived from an EMBL/GenBank/DDBJ whole genome shotgun (WGS) entry which is preliminary data.</text>
</comment>
<feature type="transmembrane region" description="Helical" evidence="1">
    <location>
        <begin position="52"/>
        <end position="75"/>
    </location>
</feature>
<sequence length="113" mass="12691">MIGIVVLIPQILPASDILVPSFWLIFGFLGGITYIAYLLAHIGIHKNPEAGVVAILGSVIVKLIFCMAFVLIYSIKAKESGLLFIVNFFSLYLLFTVFEMYCLLRNLRHQNLK</sequence>
<feature type="transmembrane region" description="Helical" evidence="1">
    <location>
        <begin position="22"/>
        <end position="40"/>
    </location>
</feature>
<evidence type="ECO:0000313" key="2">
    <source>
        <dbReference type="EMBL" id="MCX3267084.1"/>
    </source>
</evidence>